<dbReference type="EMBL" id="CP001791">
    <property type="protein sequence ID" value="ADI00251.1"/>
    <property type="molecule type" value="Genomic_DNA"/>
</dbReference>
<protein>
    <recommendedName>
        <fullName evidence="4">Lipoprotein</fullName>
    </recommendedName>
</protein>
<evidence type="ECO:0000256" key="1">
    <source>
        <dbReference type="SAM" id="SignalP"/>
    </source>
</evidence>
<dbReference type="HOGENOM" id="CLU_1136275_0_0_9"/>
<evidence type="ECO:0000313" key="3">
    <source>
        <dbReference type="Proteomes" id="UP000000271"/>
    </source>
</evidence>
<reference evidence="2" key="1">
    <citation type="submission" date="2009-10" db="EMBL/GenBank/DDBJ databases">
        <title>Complete sequence of Bacillus selenitireducens MLS10.</title>
        <authorList>
            <consortium name="US DOE Joint Genome Institute"/>
            <person name="Lucas S."/>
            <person name="Copeland A."/>
            <person name="Lapidus A."/>
            <person name="Glavina del Rio T."/>
            <person name="Dalin E."/>
            <person name="Tice H."/>
            <person name="Bruce D."/>
            <person name="Goodwin L."/>
            <person name="Pitluck S."/>
            <person name="Sims D."/>
            <person name="Brettin T."/>
            <person name="Detter J.C."/>
            <person name="Han C."/>
            <person name="Larimer F."/>
            <person name="Land M."/>
            <person name="Hauser L."/>
            <person name="Kyrpides N."/>
            <person name="Ovchinnikova G."/>
            <person name="Stolz J."/>
        </authorList>
    </citation>
    <scope>NUCLEOTIDE SEQUENCE [LARGE SCALE GENOMIC DNA]</scope>
    <source>
        <strain evidence="2">MLS10</strain>
    </source>
</reference>
<keyword evidence="3" id="KW-1185">Reference proteome</keyword>
<keyword evidence="1" id="KW-0732">Signal</keyword>
<evidence type="ECO:0000313" key="2">
    <source>
        <dbReference type="EMBL" id="ADI00251.1"/>
    </source>
</evidence>
<dbReference type="Proteomes" id="UP000000271">
    <property type="component" value="Chromosome"/>
</dbReference>
<dbReference type="KEGG" id="bse:Bsel_2755"/>
<feature type="signal peptide" evidence="1">
    <location>
        <begin position="1"/>
        <end position="20"/>
    </location>
</feature>
<sequence>MKNIFYKFGCLILFSTLFTACNGEYENSSHDKVMKMGISNDEQVPNSIKDVIANSDLIVRGKFNEELEIINAIRDAHDPSKEGHDYQKGHIYDFTVYETYFTNNSEVSDSVNILLSSETQIDVVDEENNIEDQVIIPNLDFDKPDFDKEYIFFLYETNIEDGLYSNAHAIAQIEIDQSGELKFISDRIVGQLGENIDISSNNDEVHSLTEHRGVLNIDVKVESQLIDDILGDMKLEDLEEKIKK</sequence>
<evidence type="ECO:0008006" key="4">
    <source>
        <dbReference type="Google" id="ProtNLM"/>
    </source>
</evidence>
<feature type="chain" id="PRO_5039637852" description="Lipoprotein" evidence="1">
    <location>
        <begin position="21"/>
        <end position="244"/>
    </location>
</feature>
<name>D6XYI2_BACIE</name>
<proteinExistence type="predicted"/>
<gene>
    <name evidence="2" type="ordered locus">Bsel_2755</name>
</gene>
<dbReference type="OrthoDB" id="2943857at2"/>
<dbReference type="PROSITE" id="PS51257">
    <property type="entry name" value="PROKAR_LIPOPROTEIN"/>
    <property type="match status" value="1"/>
</dbReference>
<dbReference type="RefSeq" id="WP_013173665.1">
    <property type="nucleotide sequence ID" value="NC_014219.1"/>
</dbReference>
<organism evidence="2 3">
    <name type="scientific">Bacillus selenitireducens (strain ATCC 700615 / DSM 15326 / MLS10)</name>
    <dbReference type="NCBI Taxonomy" id="439292"/>
    <lineage>
        <taxon>Bacteria</taxon>
        <taxon>Bacillati</taxon>
        <taxon>Bacillota</taxon>
        <taxon>Bacilli</taxon>
        <taxon>Bacillales</taxon>
        <taxon>Bacillaceae</taxon>
        <taxon>Salisediminibacterium</taxon>
    </lineage>
</organism>
<accession>D6XYI2</accession>
<dbReference type="AlphaFoldDB" id="D6XYI2"/>